<dbReference type="SUPFAM" id="SSF56300">
    <property type="entry name" value="Metallo-dependent phosphatases"/>
    <property type="match status" value="1"/>
</dbReference>
<dbReference type="Pfam" id="PF00149">
    <property type="entry name" value="Metallophos"/>
    <property type="match status" value="1"/>
</dbReference>
<evidence type="ECO:0000313" key="2">
    <source>
        <dbReference type="EMBL" id="OAQ32533.1"/>
    </source>
</evidence>
<dbReference type="EMBL" id="KV442024">
    <property type="protein sequence ID" value="OAQ32533.1"/>
    <property type="molecule type" value="Genomic_DNA"/>
</dbReference>
<accession>A0A197K5S4</accession>
<proteinExistence type="predicted"/>
<dbReference type="PANTHER" id="PTHR46546:SF4">
    <property type="entry name" value="SHEWANELLA-LIKE PROTEIN PHOSPHATASE 1"/>
    <property type="match status" value="1"/>
</dbReference>
<organism evidence="2 3">
    <name type="scientific">Linnemannia elongata AG-77</name>
    <dbReference type="NCBI Taxonomy" id="1314771"/>
    <lineage>
        <taxon>Eukaryota</taxon>
        <taxon>Fungi</taxon>
        <taxon>Fungi incertae sedis</taxon>
        <taxon>Mucoromycota</taxon>
        <taxon>Mortierellomycotina</taxon>
        <taxon>Mortierellomycetes</taxon>
        <taxon>Mortierellales</taxon>
        <taxon>Mortierellaceae</taxon>
        <taxon>Linnemannia</taxon>
    </lineage>
</organism>
<evidence type="ECO:0000313" key="3">
    <source>
        <dbReference type="Proteomes" id="UP000078512"/>
    </source>
</evidence>
<name>A0A197K5S4_9FUNG</name>
<dbReference type="Gene3D" id="3.60.21.10">
    <property type="match status" value="1"/>
</dbReference>
<dbReference type="InterPro" id="IPR004843">
    <property type="entry name" value="Calcineurin-like_PHP"/>
</dbReference>
<dbReference type="STRING" id="1314771.A0A197K5S4"/>
<protein>
    <submittedName>
        <fullName evidence="2">Metallo-dependent phosphatase</fullName>
    </submittedName>
</protein>
<sequence length="294" mass="32822">MTLFCLALVQNAVDARPPHHHRPHRPHHHHRGSNRIVAVGDLHSDYNNTLTVLQMAKIIDRRGNWIAGRDTFIQTGDNVDRGNGTIAIYQLLQKLRKQAKRAGGEVVNLLGNHEVMNLQGDLRYVTEDEIATFGGSEARKAAWDMQTGWLGSFVYNSFNISHIQNGHTMFSHADMSIEWATKGVDQMNVMAHQALGEKLFKEPIFKTYGPVWNRDLAKQTAGEKETCEIIENIKKILGVNRMVSGHTAQSKSGKVLSLCNGGYIGIDVGITAYYGKLLFPFATKKKVPHSLEAK</sequence>
<reference evidence="2 3" key="1">
    <citation type="submission" date="2016-05" db="EMBL/GenBank/DDBJ databases">
        <title>Genome sequencing reveals origins of a unique bacterial endosymbiosis in the earliest lineages of terrestrial Fungi.</title>
        <authorList>
            <consortium name="DOE Joint Genome Institute"/>
            <person name="Uehling J."/>
            <person name="Gryganskyi A."/>
            <person name="Hameed K."/>
            <person name="Tschaplinski T."/>
            <person name="Misztal P."/>
            <person name="Wu S."/>
            <person name="Desiro A."/>
            <person name="Vande Pol N."/>
            <person name="Du Z.-Y."/>
            <person name="Zienkiewicz A."/>
            <person name="Zienkiewicz K."/>
            <person name="Morin E."/>
            <person name="Tisserant E."/>
            <person name="Splivallo R."/>
            <person name="Hainaut M."/>
            <person name="Henrissat B."/>
            <person name="Ohm R."/>
            <person name="Kuo A."/>
            <person name="Yan J."/>
            <person name="Lipzen A."/>
            <person name="Nolan M."/>
            <person name="Labutti K."/>
            <person name="Barry K."/>
            <person name="Goldstein A."/>
            <person name="Labbe J."/>
            <person name="Schadt C."/>
            <person name="Tuskan G."/>
            <person name="Grigoriev I."/>
            <person name="Martin F."/>
            <person name="Vilgalys R."/>
            <person name="Bonito G."/>
        </authorList>
    </citation>
    <scope>NUCLEOTIDE SEQUENCE [LARGE SCALE GENOMIC DNA]</scope>
    <source>
        <strain evidence="2 3">AG-77</strain>
    </source>
</reference>
<gene>
    <name evidence="2" type="ORF">K457DRAFT_70355</name>
</gene>
<keyword evidence="3" id="KW-1185">Reference proteome</keyword>
<dbReference type="InterPro" id="IPR029052">
    <property type="entry name" value="Metallo-depent_PP-like"/>
</dbReference>
<dbReference type="GO" id="GO:0016787">
    <property type="term" value="F:hydrolase activity"/>
    <property type="evidence" value="ECO:0007669"/>
    <property type="project" value="InterPro"/>
</dbReference>
<dbReference type="AlphaFoldDB" id="A0A197K5S4"/>
<dbReference type="PANTHER" id="PTHR46546">
    <property type="entry name" value="SHEWANELLA-LIKE PROTEIN PHOSPHATASE 1"/>
    <property type="match status" value="1"/>
</dbReference>
<evidence type="ECO:0000259" key="1">
    <source>
        <dbReference type="Pfam" id="PF00149"/>
    </source>
</evidence>
<dbReference type="Proteomes" id="UP000078512">
    <property type="component" value="Unassembled WGS sequence"/>
</dbReference>
<dbReference type="OrthoDB" id="5976022at2759"/>
<feature type="domain" description="Calcineurin-like phosphoesterase" evidence="1">
    <location>
        <begin position="35"/>
        <end position="248"/>
    </location>
</feature>